<evidence type="ECO:0000313" key="2">
    <source>
        <dbReference type="Proteomes" id="UP000314294"/>
    </source>
</evidence>
<dbReference type="AlphaFoldDB" id="A0A4Z2J836"/>
<proteinExistence type="predicted"/>
<accession>A0A4Z2J836</accession>
<organism evidence="1 2">
    <name type="scientific">Liparis tanakae</name>
    <name type="common">Tanaka's snailfish</name>
    <dbReference type="NCBI Taxonomy" id="230148"/>
    <lineage>
        <taxon>Eukaryota</taxon>
        <taxon>Metazoa</taxon>
        <taxon>Chordata</taxon>
        <taxon>Craniata</taxon>
        <taxon>Vertebrata</taxon>
        <taxon>Euteleostomi</taxon>
        <taxon>Actinopterygii</taxon>
        <taxon>Neopterygii</taxon>
        <taxon>Teleostei</taxon>
        <taxon>Neoteleostei</taxon>
        <taxon>Acanthomorphata</taxon>
        <taxon>Eupercaria</taxon>
        <taxon>Perciformes</taxon>
        <taxon>Cottioidei</taxon>
        <taxon>Cottales</taxon>
        <taxon>Liparidae</taxon>
        <taxon>Liparis</taxon>
    </lineage>
</organism>
<dbReference type="EMBL" id="SRLO01000019">
    <property type="protein sequence ID" value="TNN85803.1"/>
    <property type="molecule type" value="Genomic_DNA"/>
</dbReference>
<gene>
    <name evidence="1" type="ORF">EYF80_004050</name>
</gene>
<evidence type="ECO:0000313" key="1">
    <source>
        <dbReference type="EMBL" id="TNN85803.1"/>
    </source>
</evidence>
<dbReference type="Proteomes" id="UP000314294">
    <property type="component" value="Unassembled WGS sequence"/>
</dbReference>
<comment type="caution">
    <text evidence="1">The sequence shown here is derived from an EMBL/GenBank/DDBJ whole genome shotgun (WGS) entry which is preliminary data.</text>
</comment>
<sequence length="181" mass="19951">MEEIKPSASGYSITLPYTGGKALNPKDSSHGLGPQHQYKFWPVWQKHEQTVYSVVGKGATIGLSTSTREIGIRGHDETSDRVGMPSCVGTDNMWRTGVVAAKDSWKDKRDKSVSFESVKAIQVIVATNCQELRPCTQSSVQAYILSHLHPFPSANLWSSVTVSPPAPFIFSYFCPAHMHKI</sequence>
<name>A0A4Z2J836_9TELE</name>
<protein>
    <submittedName>
        <fullName evidence="1">Uncharacterized protein</fullName>
    </submittedName>
</protein>
<keyword evidence="2" id="KW-1185">Reference proteome</keyword>
<reference evidence="1 2" key="1">
    <citation type="submission" date="2019-03" db="EMBL/GenBank/DDBJ databases">
        <title>First draft genome of Liparis tanakae, snailfish: a comprehensive survey of snailfish specific genes.</title>
        <authorList>
            <person name="Kim W."/>
            <person name="Song I."/>
            <person name="Jeong J.-H."/>
            <person name="Kim D."/>
            <person name="Kim S."/>
            <person name="Ryu S."/>
            <person name="Song J.Y."/>
            <person name="Lee S.K."/>
        </authorList>
    </citation>
    <scope>NUCLEOTIDE SEQUENCE [LARGE SCALE GENOMIC DNA]</scope>
    <source>
        <tissue evidence="1">Muscle</tissue>
    </source>
</reference>